<protein>
    <submittedName>
        <fullName evidence="1">Uncharacterized protein</fullName>
    </submittedName>
</protein>
<reference evidence="1" key="1">
    <citation type="journal article" date="2021" name="Proc. Natl. Acad. Sci. U.S.A.">
        <title>A Catalog of Tens of Thousands of Viruses from Human Metagenomes Reveals Hidden Associations with Chronic Diseases.</title>
        <authorList>
            <person name="Tisza M.J."/>
            <person name="Buck C.B."/>
        </authorList>
    </citation>
    <scope>NUCLEOTIDE SEQUENCE</scope>
    <source>
        <strain evidence="1">CtJLD79</strain>
    </source>
</reference>
<name>A0A8S5RF59_9VIRU</name>
<proteinExistence type="predicted"/>
<accession>A0A8S5RF59</accession>
<organism evidence="1">
    <name type="scientific">virus sp. ctJLD79</name>
    <dbReference type="NCBI Taxonomy" id="2827987"/>
    <lineage>
        <taxon>Viruses</taxon>
    </lineage>
</organism>
<dbReference type="EMBL" id="BK059097">
    <property type="protein sequence ID" value="DAE29709.1"/>
    <property type="molecule type" value="Genomic_DNA"/>
</dbReference>
<sequence>MLRKTGQARNRQRFIPFNGGVLLMPRRGYTVPPVSGSSVPDFCKVFGTLYSIWAQEHGFGEDVKVIFEPVPPGEKPREGAYVIRPTHDVRGEDHGMPPR</sequence>
<evidence type="ECO:0000313" key="1">
    <source>
        <dbReference type="EMBL" id="DAE29709.1"/>
    </source>
</evidence>